<dbReference type="Gramene" id="PNT70531">
    <property type="protein sequence ID" value="PNT70531"/>
    <property type="gene ID" value="BRADI_2g13380v3"/>
</dbReference>
<evidence type="ECO:0000313" key="4">
    <source>
        <dbReference type="EnsemblPlants" id="PNT70531"/>
    </source>
</evidence>
<dbReference type="ExpressionAtlas" id="A0A2K2D8C3">
    <property type="expression patterns" value="baseline and differential"/>
</dbReference>
<protein>
    <recommendedName>
        <fullName evidence="2">Agenet domain-containing protein</fullName>
    </recommendedName>
</protein>
<reference evidence="4" key="3">
    <citation type="submission" date="2018-08" db="UniProtKB">
        <authorList>
            <consortium name="EnsemblPlants"/>
        </authorList>
    </citation>
    <scope>IDENTIFICATION</scope>
    <source>
        <strain evidence="4">cv. Bd21</strain>
    </source>
</reference>
<dbReference type="STRING" id="15368.A0A2K2D8C3"/>
<dbReference type="Proteomes" id="UP000008810">
    <property type="component" value="Chromosome 2"/>
</dbReference>
<dbReference type="EMBL" id="CM000881">
    <property type="protein sequence ID" value="PNT70531.1"/>
    <property type="molecule type" value="Genomic_DNA"/>
</dbReference>
<dbReference type="PANTHER" id="PTHR36805:SF4">
    <property type="entry name" value="AGENET DOMAIN-CONTAINING PROTEIN"/>
    <property type="match status" value="1"/>
</dbReference>
<keyword evidence="5" id="KW-1185">Reference proteome</keyword>
<dbReference type="InterPro" id="IPR014002">
    <property type="entry name" value="Agenet_dom_plant"/>
</dbReference>
<dbReference type="InterPro" id="IPR008395">
    <property type="entry name" value="Agenet-like_dom"/>
</dbReference>
<organism evidence="3">
    <name type="scientific">Brachypodium distachyon</name>
    <name type="common">Purple false brome</name>
    <name type="synonym">Trachynia distachya</name>
    <dbReference type="NCBI Taxonomy" id="15368"/>
    <lineage>
        <taxon>Eukaryota</taxon>
        <taxon>Viridiplantae</taxon>
        <taxon>Streptophyta</taxon>
        <taxon>Embryophyta</taxon>
        <taxon>Tracheophyta</taxon>
        <taxon>Spermatophyta</taxon>
        <taxon>Magnoliopsida</taxon>
        <taxon>Liliopsida</taxon>
        <taxon>Poales</taxon>
        <taxon>Poaceae</taxon>
        <taxon>BOP clade</taxon>
        <taxon>Pooideae</taxon>
        <taxon>Stipodae</taxon>
        <taxon>Brachypodieae</taxon>
        <taxon>Brachypodium</taxon>
    </lineage>
</organism>
<sequence length="403" mass="45422">MIQTVELLNMDLILPFKVGDVIESRSFTVGYRGAWFRCKISDMSIRYGHMECQLEYMDYPGEKKSWTRLYKILPKCRNHKAGQSRAIMVRPPFPQWYCETHIPEHCQKADVVAIVSGLWKVGDLVDWWYTGCFWTGKITELLGDDKFKIVCPEVPMGEGGCYDVDDMDLRPALDWSLENGWSTPLSQENGECWYTARLITQNPDAGSSSSDEDIEQPYDGKEEVHKCLNGAFHTPEKEIQKCLTGASDAPEEMVDSDVKLPANSCCMKIPAHNKEEPQKCINKESGTSMEAIDSKVELAHENSECCINKQADCPSSPMTNSGKSTNIFLTNDQLRTVSFKKHKTSTEPELPHIVGGLMLEQEKVANKIRLAEDLLLSMSSAPQNAPPMPSWKFLENNPSAKHN</sequence>
<name>A0A2K2D8C3_BRADI</name>
<evidence type="ECO:0000259" key="2">
    <source>
        <dbReference type="SMART" id="SM00743"/>
    </source>
</evidence>
<accession>A0A2K2D8C3</accession>
<gene>
    <name evidence="4" type="primary">LOC100833371</name>
    <name evidence="3" type="ORF">BRADI_2g13380v3</name>
</gene>
<dbReference type="PANTHER" id="PTHR36805">
    <property type="entry name" value="AGENET DOMAIN-CONTAINING PROTEIN"/>
    <property type="match status" value="1"/>
</dbReference>
<dbReference type="EnsemblPlants" id="PNT70531">
    <property type="protein sequence ID" value="PNT70531"/>
    <property type="gene ID" value="BRADI_2g13380v3"/>
</dbReference>
<evidence type="ECO:0000313" key="3">
    <source>
        <dbReference type="EMBL" id="PNT70531.1"/>
    </source>
</evidence>
<reference evidence="3" key="2">
    <citation type="submission" date="2017-06" db="EMBL/GenBank/DDBJ databases">
        <title>WGS assembly of Brachypodium distachyon.</title>
        <authorList>
            <consortium name="The International Brachypodium Initiative"/>
            <person name="Lucas S."/>
            <person name="Harmon-Smith M."/>
            <person name="Lail K."/>
            <person name="Tice H."/>
            <person name="Grimwood J."/>
            <person name="Bruce D."/>
            <person name="Barry K."/>
            <person name="Shu S."/>
            <person name="Lindquist E."/>
            <person name="Wang M."/>
            <person name="Pitluck S."/>
            <person name="Vogel J.P."/>
            <person name="Garvin D.F."/>
            <person name="Mockler T.C."/>
            <person name="Schmutz J."/>
            <person name="Rokhsar D."/>
            <person name="Bevan M.W."/>
        </authorList>
    </citation>
    <scope>NUCLEOTIDE SEQUENCE</scope>
    <source>
        <strain evidence="3">Bd21</strain>
    </source>
</reference>
<dbReference type="OrthoDB" id="1894168at2759"/>
<dbReference type="Pfam" id="PF05641">
    <property type="entry name" value="Agenet"/>
    <property type="match status" value="1"/>
</dbReference>
<feature type="domain" description="Agenet" evidence="2">
    <location>
        <begin position="117"/>
        <end position="177"/>
    </location>
</feature>
<dbReference type="AlphaFoldDB" id="A0A2K2D8C3"/>
<feature type="region of interest" description="Disordered" evidence="1">
    <location>
        <begin position="381"/>
        <end position="403"/>
    </location>
</feature>
<evidence type="ECO:0000256" key="1">
    <source>
        <dbReference type="SAM" id="MobiDB-lite"/>
    </source>
</evidence>
<dbReference type="SMART" id="SM00743">
    <property type="entry name" value="Agenet"/>
    <property type="match status" value="1"/>
</dbReference>
<proteinExistence type="predicted"/>
<reference evidence="3 4" key="1">
    <citation type="journal article" date="2010" name="Nature">
        <title>Genome sequencing and analysis of the model grass Brachypodium distachyon.</title>
        <authorList>
            <consortium name="International Brachypodium Initiative"/>
        </authorList>
    </citation>
    <scope>NUCLEOTIDE SEQUENCE [LARGE SCALE GENOMIC DNA]</scope>
    <source>
        <strain evidence="3 4">Bd21</strain>
    </source>
</reference>
<evidence type="ECO:0000313" key="5">
    <source>
        <dbReference type="Proteomes" id="UP000008810"/>
    </source>
</evidence>